<dbReference type="Pfam" id="PF13715">
    <property type="entry name" value="CarbopepD_reg_2"/>
    <property type="match status" value="1"/>
</dbReference>
<dbReference type="SUPFAM" id="SSF56935">
    <property type="entry name" value="Porins"/>
    <property type="match status" value="1"/>
</dbReference>
<keyword evidence="8" id="KW-0732">Signal</keyword>
<evidence type="ECO:0000256" key="5">
    <source>
        <dbReference type="ARBA" id="ARBA00023136"/>
    </source>
</evidence>
<dbReference type="RefSeq" id="WP_144255809.1">
    <property type="nucleotide sequence ID" value="NZ_VJZT01000004.1"/>
</dbReference>
<comment type="subcellular location">
    <subcellularLocation>
        <location evidence="1 7">Cell outer membrane</location>
        <topology evidence="1 7">Multi-pass membrane protein</topology>
    </subcellularLocation>
</comment>
<dbReference type="FunFam" id="2.60.40.1120:FF:000003">
    <property type="entry name" value="Outer membrane protein Omp121"/>
    <property type="match status" value="1"/>
</dbReference>
<dbReference type="Gene3D" id="2.170.130.10">
    <property type="entry name" value="TonB-dependent receptor, plug domain"/>
    <property type="match status" value="1"/>
</dbReference>
<feature type="domain" description="TonB-dependent receptor plug" evidence="9">
    <location>
        <begin position="115"/>
        <end position="242"/>
    </location>
</feature>
<name>A0A553E731_9FLAO</name>
<dbReference type="PROSITE" id="PS52016">
    <property type="entry name" value="TONB_DEPENDENT_REC_3"/>
    <property type="match status" value="1"/>
</dbReference>
<gene>
    <name evidence="10" type="ORF">FNW21_05870</name>
</gene>
<evidence type="ECO:0000256" key="6">
    <source>
        <dbReference type="ARBA" id="ARBA00023237"/>
    </source>
</evidence>
<sequence>MKQIFLIAMIIFTTQVSFAQVKTVKGVVTDAIGAPLPSANVQVKGESNGTTTDFDGAFTIQVSEGKTLEVSYLGYETKSVVVGDANTIKVQLKESASTALTEVVVTSLGIKKTRKSLTYAAQELKGEELIRVKDANIINTIAGKIAGVAVTKSAGGTGGSTKVVIRGNSSVSNNQPLYVIDGIPLFNGTSGQPNNAFGDTAGGNRDGGDVVSLINPDDYEGMTVLKGAAASVLYGSQGANGVILLSSKKAREGKSNLKASSVTTFETAAYLPKFQNEYVAVAGGEETWGAKGASNDHVKDFFDTGNTQITSLAFSSASAIASTTLSYANTSGSGIIPGNSIKKNNFGIRQTAKFFDDKLNVAANANYTTQTINNKPVNGLYFNPLTGVYLMPRGNDFNQYKDNFEVFDPTRNMMVQNWMTNRDILQNPFWGINRNKSEDTNQFFNGSIALDYKVNSWLTLASRYSYNRVESGFDKKIYATTQGTLSHTNGRYINVNTLSTQRYGDFIATINTQFNQDFSFNANVGTSITNTLGNQRTTLDSGIGGGLQIANWFTLGNFVNNAGNIQTTDSAKEVQSVFAATTFGYKDRLFLDVAARNDWSSTLVNTKNAGFFYPSVGLTAIISEMTTLPEFINYGKVRATYAQVGNDIFSFVTVPAYGFTAEGNKPPVAAPRPGSSLRPELKSEVEIGTEWKMFNNRLGFELSYYNSETKHQYLQILAPLTNPLGVKYYGINAGSIKNVGFEAVVTGKIIKSDKFSWDATVNYSKNKNTVQEIPTDLGGKVILTEAGVNNYRYVLEQGKPFGVIEGVNIKKDAQGRVLLNADGTIQKTGFEEVGNANPDFMLGFSNTFKLGSFFANVLIDARFGGDVMSLTEAVNDEFGVSKATGDARNAGGVAINAVYPNGTAYSGKYPAESYYKQTGGRAGATGEYVYSATNVSLREIAVGYTFSTKKLPFIQAASLSLIARNLGFIYKDAPFDPNISLSTGEGLQGIDVYGMPSTRSIGLNLNVTF</sequence>
<feature type="chain" id="PRO_5021883138" evidence="8">
    <location>
        <begin position="20"/>
        <end position="1009"/>
    </location>
</feature>
<organism evidence="10 11">
    <name type="scientific">Flavobacterium restrictum</name>
    <dbReference type="NCBI Taxonomy" id="2594428"/>
    <lineage>
        <taxon>Bacteria</taxon>
        <taxon>Pseudomonadati</taxon>
        <taxon>Bacteroidota</taxon>
        <taxon>Flavobacteriia</taxon>
        <taxon>Flavobacteriales</taxon>
        <taxon>Flavobacteriaceae</taxon>
        <taxon>Flavobacterium</taxon>
    </lineage>
</organism>
<evidence type="ECO:0000256" key="1">
    <source>
        <dbReference type="ARBA" id="ARBA00004571"/>
    </source>
</evidence>
<dbReference type="Gene3D" id="2.40.170.20">
    <property type="entry name" value="TonB-dependent receptor, beta-barrel domain"/>
    <property type="match status" value="1"/>
</dbReference>
<comment type="similarity">
    <text evidence="7">Belongs to the TonB-dependent receptor family.</text>
</comment>
<evidence type="ECO:0000259" key="9">
    <source>
        <dbReference type="Pfam" id="PF07715"/>
    </source>
</evidence>
<evidence type="ECO:0000256" key="4">
    <source>
        <dbReference type="ARBA" id="ARBA00022692"/>
    </source>
</evidence>
<dbReference type="InterPro" id="IPR039426">
    <property type="entry name" value="TonB-dep_rcpt-like"/>
</dbReference>
<dbReference type="EMBL" id="VJZT01000004">
    <property type="protein sequence ID" value="TRX40826.1"/>
    <property type="molecule type" value="Genomic_DNA"/>
</dbReference>
<protein>
    <submittedName>
        <fullName evidence="10">SusC/RagA family TonB-linked outer membrane protein</fullName>
    </submittedName>
</protein>
<dbReference type="AlphaFoldDB" id="A0A553E731"/>
<dbReference type="InterPro" id="IPR012910">
    <property type="entry name" value="Plug_dom"/>
</dbReference>
<keyword evidence="5 7" id="KW-0472">Membrane</keyword>
<dbReference type="OrthoDB" id="9768177at2"/>
<dbReference type="Pfam" id="PF07715">
    <property type="entry name" value="Plug"/>
    <property type="match status" value="1"/>
</dbReference>
<feature type="signal peptide" evidence="8">
    <location>
        <begin position="1"/>
        <end position="19"/>
    </location>
</feature>
<evidence type="ECO:0000256" key="3">
    <source>
        <dbReference type="ARBA" id="ARBA00022452"/>
    </source>
</evidence>
<dbReference type="NCBIfam" id="TIGR04056">
    <property type="entry name" value="OMP_RagA_SusC"/>
    <property type="match status" value="1"/>
</dbReference>
<keyword evidence="3 7" id="KW-1134">Transmembrane beta strand</keyword>
<evidence type="ECO:0000313" key="11">
    <source>
        <dbReference type="Proteomes" id="UP000316371"/>
    </source>
</evidence>
<dbReference type="GO" id="GO:0009279">
    <property type="term" value="C:cell outer membrane"/>
    <property type="evidence" value="ECO:0007669"/>
    <property type="project" value="UniProtKB-SubCell"/>
</dbReference>
<evidence type="ECO:0000313" key="10">
    <source>
        <dbReference type="EMBL" id="TRX40826.1"/>
    </source>
</evidence>
<comment type="caution">
    <text evidence="10">The sequence shown here is derived from an EMBL/GenBank/DDBJ whole genome shotgun (WGS) entry which is preliminary data.</text>
</comment>
<dbReference type="Gene3D" id="2.60.40.1120">
    <property type="entry name" value="Carboxypeptidase-like, regulatory domain"/>
    <property type="match status" value="1"/>
</dbReference>
<dbReference type="InterPro" id="IPR023996">
    <property type="entry name" value="TonB-dep_OMP_SusC/RagA"/>
</dbReference>
<dbReference type="InterPro" id="IPR037066">
    <property type="entry name" value="Plug_dom_sf"/>
</dbReference>
<reference evidence="10 11" key="1">
    <citation type="submission" date="2019-07" db="EMBL/GenBank/DDBJ databases">
        <title>Novel species of Flavobacterium.</title>
        <authorList>
            <person name="Liu Q."/>
            <person name="Xin Y.-H."/>
        </authorList>
    </citation>
    <scope>NUCLEOTIDE SEQUENCE [LARGE SCALE GENOMIC DNA]</scope>
    <source>
        <strain evidence="10 11">LB1R34</strain>
    </source>
</reference>
<evidence type="ECO:0000256" key="8">
    <source>
        <dbReference type="SAM" id="SignalP"/>
    </source>
</evidence>
<dbReference type="InterPro" id="IPR008969">
    <property type="entry name" value="CarboxyPept-like_regulatory"/>
</dbReference>
<keyword evidence="6 7" id="KW-0998">Cell outer membrane</keyword>
<proteinExistence type="inferred from homology"/>
<keyword evidence="4 7" id="KW-0812">Transmembrane</keyword>
<dbReference type="InterPro" id="IPR036942">
    <property type="entry name" value="Beta-barrel_TonB_sf"/>
</dbReference>
<keyword evidence="2 7" id="KW-0813">Transport</keyword>
<evidence type="ECO:0000256" key="7">
    <source>
        <dbReference type="PROSITE-ProRule" id="PRU01360"/>
    </source>
</evidence>
<evidence type="ECO:0000256" key="2">
    <source>
        <dbReference type="ARBA" id="ARBA00022448"/>
    </source>
</evidence>
<dbReference type="Proteomes" id="UP000316371">
    <property type="component" value="Unassembled WGS sequence"/>
</dbReference>
<keyword evidence="11" id="KW-1185">Reference proteome</keyword>
<accession>A0A553E731</accession>
<dbReference type="SUPFAM" id="SSF49464">
    <property type="entry name" value="Carboxypeptidase regulatory domain-like"/>
    <property type="match status" value="1"/>
</dbReference>